<comment type="caution">
    <text evidence="5">The sequence shown here is derived from an EMBL/GenBank/DDBJ whole genome shotgun (WGS) entry which is preliminary data.</text>
</comment>
<evidence type="ECO:0000256" key="2">
    <source>
        <dbReference type="ARBA" id="ARBA00022679"/>
    </source>
</evidence>
<feature type="domain" description="Phospholipid/glycerol acyltransferase" evidence="4">
    <location>
        <begin position="30"/>
        <end position="142"/>
    </location>
</feature>
<protein>
    <submittedName>
        <fullName evidence="5">1-acyl-sn-glycerol-3-phosphate acyltransferase</fullName>
    </submittedName>
</protein>
<name>A0ABW5LAN3_9FLAO</name>
<evidence type="ECO:0000256" key="3">
    <source>
        <dbReference type="ARBA" id="ARBA00023315"/>
    </source>
</evidence>
<dbReference type="SUPFAM" id="SSF69593">
    <property type="entry name" value="Glycerol-3-phosphate (1)-acyltransferase"/>
    <property type="match status" value="1"/>
</dbReference>
<gene>
    <name evidence="5" type="ORF">ACFSR1_04755</name>
</gene>
<evidence type="ECO:0000256" key="1">
    <source>
        <dbReference type="ARBA" id="ARBA00005189"/>
    </source>
</evidence>
<dbReference type="RefSeq" id="WP_378290149.1">
    <property type="nucleotide sequence ID" value="NZ_JBHULE010000008.1"/>
</dbReference>
<dbReference type="Proteomes" id="UP001597319">
    <property type="component" value="Unassembled WGS sequence"/>
</dbReference>
<comment type="pathway">
    <text evidence="1">Lipid metabolism.</text>
</comment>
<dbReference type="PANTHER" id="PTHR10434">
    <property type="entry name" value="1-ACYL-SN-GLYCEROL-3-PHOSPHATE ACYLTRANSFERASE"/>
    <property type="match status" value="1"/>
</dbReference>
<reference evidence="6" key="1">
    <citation type="journal article" date="2019" name="Int. J. Syst. Evol. Microbiol.">
        <title>The Global Catalogue of Microorganisms (GCM) 10K type strain sequencing project: providing services to taxonomists for standard genome sequencing and annotation.</title>
        <authorList>
            <consortium name="The Broad Institute Genomics Platform"/>
            <consortium name="The Broad Institute Genome Sequencing Center for Infectious Disease"/>
            <person name="Wu L."/>
            <person name="Ma J."/>
        </authorList>
    </citation>
    <scope>NUCLEOTIDE SEQUENCE [LARGE SCALE GENOMIC DNA]</scope>
    <source>
        <strain evidence="6">KCTC 52274</strain>
    </source>
</reference>
<keyword evidence="2" id="KW-0808">Transferase</keyword>
<sequence length="185" mass="21297">MRKLSSFIFYKIMGWKMIGDFDGDNVKKCVVIAVPHTSWHDFYIGLLVRQIAGVKISFMGKKELFKWPFGWYFRKVGGIALDRTPGQNKVEAIAKEFEKRDELRLTLAPEGTRKKVSTWKTGFYYIAKAANVPVIMVAFDFGKKRVVVSSAFYPTDDIDKDLEFMYGFFKGVKGKIPEYSFEPEA</sequence>
<dbReference type="PANTHER" id="PTHR10434:SF9">
    <property type="entry name" value="PHOSPHOLIPID_GLYCEROL ACYLTRANSFERASE DOMAIN-CONTAINING PROTEIN"/>
    <property type="match status" value="1"/>
</dbReference>
<evidence type="ECO:0000259" key="4">
    <source>
        <dbReference type="SMART" id="SM00563"/>
    </source>
</evidence>
<dbReference type="Pfam" id="PF01553">
    <property type="entry name" value="Acyltransferase"/>
    <property type="match status" value="1"/>
</dbReference>
<accession>A0ABW5LAN3</accession>
<evidence type="ECO:0000313" key="5">
    <source>
        <dbReference type="EMBL" id="MFD2561968.1"/>
    </source>
</evidence>
<dbReference type="SMART" id="SM00563">
    <property type="entry name" value="PlsC"/>
    <property type="match status" value="1"/>
</dbReference>
<keyword evidence="3 5" id="KW-0012">Acyltransferase</keyword>
<dbReference type="EMBL" id="JBHULE010000008">
    <property type="protein sequence ID" value="MFD2561968.1"/>
    <property type="molecule type" value="Genomic_DNA"/>
</dbReference>
<proteinExistence type="predicted"/>
<dbReference type="InterPro" id="IPR002123">
    <property type="entry name" value="Plipid/glycerol_acylTrfase"/>
</dbReference>
<organism evidence="5 6">
    <name type="scientific">Aquimarina rubra</name>
    <dbReference type="NCBI Taxonomy" id="1920033"/>
    <lineage>
        <taxon>Bacteria</taxon>
        <taxon>Pseudomonadati</taxon>
        <taxon>Bacteroidota</taxon>
        <taxon>Flavobacteriia</taxon>
        <taxon>Flavobacteriales</taxon>
        <taxon>Flavobacteriaceae</taxon>
        <taxon>Aquimarina</taxon>
    </lineage>
</organism>
<dbReference type="GO" id="GO:0016746">
    <property type="term" value="F:acyltransferase activity"/>
    <property type="evidence" value="ECO:0007669"/>
    <property type="project" value="UniProtKB-KW"/>
</dbReference>
<evidence type="ECO:0000313" key="6">
    <source>
        <dbReference type="Proteomes" id="UP001597319"/>
    </source>
</evidence>
<keyword evidence="6" id="KW-1185">Reference proteome</keyword>